<reference evidence="2" key="1">
    <citation type="journal article" date="2017" name="Mycologia">
        <title>Fusarium algeriense, sp. nov., a novel toxigenic crown rot pathogen of durum wheat from Algeria is nested in the Fusarium burgessii species complex.</title>
        <authorList>
            <person name="Laraba I."/>
            <person name="Keddad A."/>
            <person name="Boureghda H."/>
            <person name="Abdallah N."/>
            <person name="Vaughan M.M."/>
            <person name="Proctor R.H."/>
            <person name="Busman M."/>
            <person name="O'Donnell K."/>
        </authorList>
    </citation>
    <scope>NUCLEOTIDE SEQUENCE</scope>
    <source>
        <strain evidence="2">NRRL 25174</strain>
    </source>
</reference>
<dbReference type="AlphaFoldDB" id="A0A9P5A871"/>
<name>A0A9P5A871_9HYPO</name>
<feature type="non-terminal residue" evidence="2">
    <location>
        <position position="1"/>
    </location>
</feature>
<evidence type="ECO:0000313" key="2">
    <source>
        <dbReference type="EMBL" id="KAF4333977.1"/>
    </source>
</evidence>
<gene>
    <name evidence="2" type="ORF">FBEOM_12183</name>
</gene>
<protein>
    <submittedName>
        <fullName evidence="2">Uncharacterized protein</fullName>
    </submittedName>
</protein>
<organism evidence="2 3">
    <name type="scientific">Fusarium beomiforme</name>
    <dbReference type="NCBI Taxonomy" id="44412"/>
    <lineage>
        <taxon>Eukaryota</taxon>
        <taxon>Fungi</taxon>
        <taxon>Dikarya</taxon>
        <taxon>Ascomycota</taxon>
        <taxon>Pezizomycotina</taxon>
        <taxon>Sordariomycetes</taxon>
        <taxon>Hypocreomycetidae</taxon>
        <taxon>Hypocreales</taxon>
        <taxon>Nectriaceae</taxon>
        <taxon>Fusarium</taxon>
        <taxon>Fusarium burgessii species complex</taxon>
    </lineage>
</organism>
<dbReference type="EMBL" id="PVQB02000749">
    <property type="protein sequence ID" value="KAF4333977.1"/>
    <property type="molecule type" value="Genomic_DNA"/>
</dbReference>
<feature type="compositionally biased region" description="Polar residues" evidence="1">
    <location>
        <begin position="8"/>
        <end position="22"/>
    </location>
</feature>
<keyword evidence="3" id="KW-1185">Reference proteome</keyword>
<evidence type="ECO:0000313" key="3">
    <source>
        <dbReference type="Proteomes" id="UP000730481"/>
    </source>
</evidence>
<accession>A0A9P5A871</accession>
<feature type="compositionally biased region" description="Low complexity" evidence="1">
    <location>
        <begin position="25"/>
        <end position="37"/>
    </location>
</feature>
<comment type="caution">
    <text evidence="2">The sequence shown here is derived from an EMBL/GenBank/DDBJ whole genome shotgun (WGS) entry which is preliminary data.</text>
</comment>
<evidence type="ECO:0000256" key="1">
    <source>
        <dbReference type="SAM" id="MobiDB-lite"/>
    </source>
</evidence>
<reference evidence="2" key="2">
    <citation type="submission" date="2020-02" db="EMBL/GenBank/DDBJ databases">
        <title>Identification and distribution of gene clusters putatively required for synthesis of sphingolipid metabolism inhibitors in phylogenetically diverse species of the filamentous fungus Fusarium.</title>
        <authorList>
            <person name="Kim H.-S."/>
            <person name="Busman M."/>
            <person name="Brown D.W."/>
            <person name="Divon H."/>
            <person name="Uhlig S."/>
            <person name="Proctor R.H."/>
        </authorList>
    </citation>
    <scope>NUCLEOTIDE SEQUENCE</scope>
    <source>
        <strain evidence="2">NRRL 25174</strain>
    </source>
</reference>
<feature type="region of interest" description="Disordered" evidence="1">
    <location>
        <begin position="1"/>
        <end position="37"/>
    </location>
</feature>
<dbReference type="Proteomes" id="UP000730481">
    <property type="component" value="Unassembled WGS sequence"/>
</dbReference>
<sequence>GADVYETPATNPPSAVYSQAPSIPSAPTSSGQQPPQQGYCSQLLITRALATLLRCGGSVLGVQTEG</sequence>
<proteinExistence type="predicted"/>